<dbReference type="GO" id="GO:0005524">
    <property type="term" value="F:ATP binding"/>
    <property type="evidence" value="ECO:0007669"/>
    <property type="project" value="UniProtKB-KW"/>
</dbReference>
<name>A0ABT6JRH7_9GAMM</name>
<keyword evidence="1" id="KW-0813">Transport</keyword>
<evidence type="ECO:0000313" key="6">
    <source>
        <dbReference type="Proteomes" id="UP001156873"/>
    </source>
</evidence>
<accession>A0ABT6JRH7</accession>
<dbReference type="PANTHER" id="PTHR43023:SF6">
    <property type="entry name" value="INTERMEMBRANE PHOSPHOLIPID TRANSPORT SYSTEM ATP-BINDING PROTEIN MLAF"/>
    <property type="match status" value="1"/>
</dbReference>
<dbReference type="SUPFAM" id="SSF52540">
    <property type="entry name" value="P-loop containing nucleoside triphosphate hydrolases"/>
    <property type="match status" value="1"/>
</dbReference>
<proteinExistence type="predicted"/>
<dbReference type="PANTHER" id="PTHR43023">
    <property type="entry name" value="PROTEIN TRIGALACTOSYLDIACYLGLYCEROL 3, CHLOROPLASTIC"/>
    <property type="match status" value="1"/>
</dbReference>
<dbReference type="RefSeq" id="WP_280577512.1">
    <property type="nucleotide sequence ID" value="NZ_JARXRO010000013.1"/>
</dbReference>
<dbReference type="InterPro" id="IPR003593">
    <property type="entry name" value="AAA+_ATPase"/>
</dbReference>
<dbReference type="PROSITE" id="PS00211">
    <property type="entry name" value="ABC_TRANSPORTER_1"/>
    <property type="match status" value="1"/>
</dbReference>
<evidence type="ECO:0000313" key="5">
    <source>
        <dbReference type="EMBL" id="MDH5833290.1"/>
    </source>
</evidence>
<evidence type="ECO:0000256" key="1">
    <source>
        <dbReference type="ARBA" id="ARBA00022448"/>
    </source>
</evidence>
<dbReference type="CDD" id="cd03261">
    <property type="entry name" value="ABC_Org_Solvent_Resistant"/>
    <property type="match status" value="1"/>
</dbReference>
<sequence length="265" mass="27987">MPDAADNDAPAVRLTGVRLDRGGRTILDGIDLAVPRGSVTAVLGPSGSGKSTLLAALTGELVPAAGRVEVFGQAVPQRTRDLLELRKSIGVLLQGNGLLTDLTSAENIALPLRAHTRLPRAVIDRLVEMKLHAVGLRSAGELYPRELSGGMARRVALARAIALDPPLMLYDEPLTGLDPIASGVITNLISELNDRLGLTSIIVTHHVHETLPIADRAVVIANGRIVFAGSPSELEASDDPLVRQFLRGEPDGPIAFDTARRTEAA</sequence>
<evidence type="ECO:0000259" key="4">
    <source>
        <dbReference type="PROSITE" id="PS50893"/>
    </source>
</evidence>
<dbReference type="InterPro" id="IPR003439">
    <property type="entry name" value="ABC_transporter-like_ATP-bd"/>
</dbReference>
<organism evidence="5 6">
    <name type="scientific">Luteimonas kalidii</name>
    <dbReference type="NCBI Taxonomy" id="3042025"/>
    <lineage>
        <taxon>Bacteria</taxon>
        <taxon>Pseudomonadati</taxon>
        <taxon>Pseudomonadota</taxon>
        <taxon>Gammaproteobacteria</taxon>
        <taxon>Lysobacterales</taxon>
        <taxon>Lysobacteraceae</taxon>
        <taxon>Luteimonas</taxon>
    </lineage>
</organism>
<dbReference type="Proteomes" id="UP001156873">
    <property type="component" value="Unassembled WGS sequence"/>
</dbReference>
<keyword evidence="3 5" id="KW-0067">ATP-binding</keyword>
<evidence type="ECO:0000256" key="3">
    <source>
        <dbReference type="ARBA" id="ARBA00022840"/>
    </source>
</evidence>
<feature type="domain" description="ABC transporter" evidence="4">
    <location>
        <begin position="12"/>
        <end position="247"/>
    </location>
</feature>
<dbReference type="PROSITE" id="PS50893">
    <property type="entry name" value="ABC_TRANSPORTER_2"/>
    <property type="match status" value="1"/>
</dbReference>
<keyword evidence="6" id="KW-1185">Reference proteome</keyword>
<reference evidence="5 6" key="1">
    <citation type="submission" date="2023-04" db="EMBL/GenBank/DDBJ databases">
        <title>Luteimonas sp. M1R5S59.</title>
        <authorList>
            <person name="Sun J.-Q."/>
        </authorList>
    </citation>
    <scope>NUCLEOTIDE SEQUENCE [LARGE SCALE GENOMIC DNA]</scope>
    <source>
        <strain evidence="5 6">M1R5S59</strain>
    </source>
</reference>
<dbReference type="Gene3D" id="3.40.50.300">
    <property type="entry name" value="P-loop containing nucleotide triphosphate hydrolases"/>
    <property type="match status" value="1"/>
</dbReference>
<dbReference type="InterPro" id="IPR017871">
    <property type="entry name" value="ABC_transporter-like_CS"/>
</dbReference>
<protein>
    <submittedName>
        <fullName evidence="5">ATP-binding cassette domain-containing protein</fullName>
    </submittedName>
</protein>
<comment type="caution">
    <text evidence="5">The sequence shown here is derived from an EMBL/GenBank/DDBJ whole genome shotgun (WGS) entry which is preliminary data.</text>
</comment>
<dbReference type="SMART" id="SM00382">
    <property type="entry name" value="AAA"/>
    <property type="match status" value="1"/>
</dbReference>
<dbReference type="EMBL" id="JARXRO010000013">
    <property type="protein sequence ID" value="MDH5833290.1"/>
    <property type="molecule type" value="Genomic_DNA"/>
</dbReference>
<evidence type="ECO:0000256" key="2">
    <source>
        <dbReference type="ARBA" id="ARBA00022741"/>
    </source>
</evidence>
<dbReference type="InterPro" id="IPR027417">
    <property type="entry name" value="P-loop_NTPase"/>
</dbReference>
<keyword evidence="2" id="KW-0547">Nucleotide-binding</keyword>
<dbReference type="Pfam" id="PF00005">
    <property type="entry name" value="ABC_tran"/>
    <property type="match status" value="1"/>
</dbReference>
<gene>
    <name evidence="5" type="ORF">QFW81_05035</name>
</gene>